<reference evidence="2" key="1">
    <citation type="journal article" date="2009" name="PLoS Pathog.">
        <title>Genomic analyses of the microsporidian Nosema ceranae, an emergent pathogen of honey bees.</title>
        <authorList>
            <person name="Cornman R.S."/>
            <person name="Chen Y.P."/>
            <person name="Schatz M.C."/>
            <person name="Street C."/>
            <person name="Zhao Y."/>
            <person name="Desany B."/>
            <person name="Egholm M."/>
            <person name="Hutchison S."/>
            <person name="Pettis J.S."/>
            <person name="Lipkin W.I."/>
            <person name="Evans J.D."/>
        </authorList>
    </citation>
    <scope>NUCLEOTIDE SEQUENCE [LARGE SCALE GENOMIC DNA]</scope>
    <source>
        <strain evidence="2">BRL01</strain>
    </source>
</reference>
<dbReference type="AlphaFoldDB" id="C4V733"/>
<evidence type="ECO:0000313" key="2">
    <source>
        <dbReference type="Proteomes" id="UP000009082"/>
    </source>
</evidence>
<dbReference type="OrthoDB" id="2195876at2759"/>
<dbReference type="Proteomes" id="UP000009082">
    <property type="component" value="Unassembled WGS sequence"/>
</dbReference>
<name>C4V733_VAIC1</name>
<dbReference type="EMBL" id="ACOL01000010">
    <property type="protein sequence ID" value="EEQ82978.1"/>
    <property type="molecule type" value="Genomic_DNA"/>
</dbReference>
<sequence>MLHNYTLVMSKVSEERELIKKYFYSNELSDLEMKKGLNDQFSYINTFLKYRHKSEESQIKRKVKNLSTINILYSVYISYKNIDKSFIKKLEKIRNELSTRSDLFEAVIDFLENNEIIYDDLYFWHPGLKYSDVFSLIYDLIPNIVEEYKIYLVNNLILGLEPKTRILEVFKNRLNKSLDDFDIINKDLVLFKVFQDLYSNHENEDFALGIKRKEIATRKSIRRPHKNLTFNVLKFYKIVTAYFWKENDLEEENCEEVLNMIGGVDLKRDYNKDIELVLCPSLSLIEIEIKGKKINVKMAVLNDLIVQNNRSKNFWMLNGVINENWEFL</sequence>
<gene>
    <name evidence="1" type="ORF">NCER_100244</name>
</gene>
<dbReference type="VEuPathDB" id="MicrosporidiaDB:NCER_100244"/>
<evidence type="ECO:0000313" key="1">
    <source>
        <dbReference type="EMBL" id="EEQ82978.1"/>
    </source>
</evidence>
<dbReference type="KEGG" id="nce:NCER_100244"/>
<accession>C4V733</accession>
<dbReference type="OMA" id="ITHPYWC"/>
<protein>
    <submittedName>
        <fullName evidence="1">Uncharacterized protein</fullName>
    </submittedName>
</protein>
<dbReference type="HOGENOM" id="CLU_847578_0_0_1"/>
<proteinExistence type="predicted"/>
<dbReference type="InParanoid" id="C4V733"/>
<organism evidence="2">
    <name type="scientific">Vairimorpha ceranae (strain BRL01)</name>
    <name type="common">Microsporidian parasite</name>
    <name type="synonym">Nosema ceranae</name>
    <dbReference type="NCBI Taxonomy" id="578460"/>
    <lineage>
        <taxon>Eukaryota</taxon>
        <taxon>Fungi</taxon>
        <taxon>Fungi incertae sedis</taxon>
        <taxon>Microsporidia</taxon>
        <taxon>Nosematidae</taxon>
        <taxon>Vairimorpha</taxon>
    </lineage>
</organism>